<organism evidence="2 3">
    <name type="scientific">Phialocephala subalpina</name>
    <dbReference type="NCBI Taxonomy" id="576137"/>
    <lineage>
        <taxon>Eukaryota</taxon>
        <taxon>Fungi</taxon>
        <taxon>Dikarya</taxon>
        <taxon>Ascomycota</taxon>
        <taxon>Pezizomycotina</taxon>
        <taxon>Leotiomycetes</taxon>
        <taxon>Helotiales</taxon>
        <taxon>Mollisiaceae</taxon>
        <taxon>Phialocephala</taxon>
        <taxon>Phialocephala fortinii species complex</taxon>
    </lineage>
</organism>
<dbReference type="Proteomes" id="UP000184330">
    <property type="component" value="Unassembled WGS sequence"/>
</dbReference>
<dbReference type="OrthoDB" id="3540210at2759"/>
<keyword evidence="1" id="KW-0472">Membrane</keyword>
<evidence type="ECO:0000313" key="2">
    <source>
        <dbReference type="EMBL" id="CZR56736.1"/>
    </source>
</evidence>
<feature type="transmembrane region" description="Helical" evidence="1">
    <location>
        <begin position="453"/>
        <end position="475"/>
    </location>
</feature>
<dbReference type="AlphaFoldDB" id="A0A1L7WVC9"/>
<keyword evidence="3" id="KW-1185">Reference proteome</keyword>
<keyword evidence="1" id="KW-1133">Transmembrane helix</keyword>
<sequence>ILRYTHGAWINHSRGTVLGATLTRTSRDTGFLLAVLVTLVGFAGGSLWTIISYITHQVRSTLRPQRALFHKQQAILGNVHTPLNAASSFARLIFAWRKHKQTASYLQGTLFIVTPLVVAAAFAVAGIFTSKIQTAAGTLFLLKGNNCGTWAFLNETSSSRFSVKMLNDGNSAANYARNCFEGSNSTLSQCSTYAVPAIPFKVDKNATCPFQSGFCEWSDTAAYRMYTGALNSHEVLGLNAPVSERITIRKATTCAPVKAGDYVNQTVVESLEIPGTIKDLYIVLSVGPMKGVQNFTKCSPVSKAIWPLLEPITPFNISDADVTLFILASNSVVSDYPTSDIMFSANANFTISDLTSLEGLISLSGVTNISLNDCQLWTAYLIIEMLIPTSMYGAVYGRGASALKAQRSVVTLRGPEQLEQLPIDRWPLEVDGWFGVSLSNRRMVKNVSGYQNFNTLGVAIILVSGISLILVGLCIDTIVGLLQRMAYEEAGYEAWEECASNQPVFGEAKDEIQMLDRLDLWDTEHPQLSMLSGGASSKSHEGLLLSAEETQLYREHVEQNA</sequence>
<gene>
    <name evidence="2" type="ORF">PAC_06625</name>
</gene>
<reference evidence="2 3" key="1">
    <citation type="submission" date="2016-03" db="EMBL/GenBank/DDBJ databases">
        <authorList>
            <person name="Ploux O."/>
        </authorList>
    </citation>
    <scope>NUCLEOTIDE SEQUENCE [LARGE SCALE GENOMIC DNA]</scope>
    <source>
        <strain evidence="2 3">UAMH 11012</strain>
    </source>
</reference>
<protein>
    <submittedName>
        <fullName evidence="2">Uncharacterized protein</fullName>
    </submittedName>
</protein>
<accession>A0A1L7WVC9</accession>
<evidence type="ECO:0000313" key="3">
    <source>
        <dbReference type="Proteomes" id="UP000184330"/>
    </source>
</evidence>
<proteinExistence type="predicted"/>
<feature type="transmembrane region" description="Helical" evidence="1">
    <location>
        <begin position="105"/>
        <end position="128"/>
    </location>
</feature>
<name>A0A1L7WVC9_9HELO</name>
<feature type="transmembrane region" description="Helical" evidence="1">
    <location>
        <begin position="31"/>
        <end position="54"/>
    </location>
</feature>
<keyword evidence="1" id="KW-0812">Transmembrane</keyword>
<feature type="non-terminal residue" evidence="2">
    <location>
        <position position="1"/>
    </location>
</feature>
<dbReference type="EMBL" id="FJOG01000008">
    <property type="protein sequence ID" value="CZR56736.1"/>
    <property type="molecule type" value="Genomic_DNA"/>
</dbReference>
<evidence type="ECO:0000256" key="1">
    <source>
        <dbReference type="SAM" id="Phobius"/>
    </source>
</evidence>